<protein>
    <submittedName>
        <fullName evidence="2">Uncharacterized protein</fullName>
    </submittedName>
</protein>
<feature type="region of interest" description="Disordered" evidence="1">
    <location>
        <begin position="368"/>
        <end position="391"/>
    </location>
</feature>
<evidence type="ECO:0000313" key="2">
    <source>
        <dbReference type="EMBL" id="TCD63089.1"/>
    </source>
</evidence>
<proteinExistence type="predicted"/>
<sequence>MVCKSWRARCRFHLLRNVRFTSALNFASFTLYVNSAPGLKTRVHKLRVDPSDDQAWVSKVPISVRSFTNLRKLSLMGIDFTSLHSHTYKHLSHPQLRIIELEVHHPKFTRYAQITRLVSAIQPHTFLLHLFHADSVPLINSGRFFISGTNLTFVHVDLPVDVLWTIGPSWRICGPKLSEVVVSGHRAVTSGRLPGSLLDIFSSTGAVFARKYFNIFLERGPWPQGALAVPPNTLCHSLDVILFPVEPEDFILSFTELSQALKRLAPCTPNFIKIELPHHKDSDIYTSPSVKDFGPVDAVLSHPSFSALQHFDYTDPDHLEFSEDELDMCMVDILRLALPRCVAKGLLNMHCTGAPWCLFDHSHAESDPGDEIMEDASQRSSSIPPASSTKRFDAIPSSRTAMVISSLSNPARVDADDDKNAVYQYLLSEGVRYGGTRNAIAGIEVTRECYCDNQLRHSPTPSSVQTCRNAHPTKSCEEDVLNA</sequence>
<evidence type="ECO:0000313" key="3">
    <source>
        <dbReference type="Proteomes" id="UP000292702"/>
    </source>
</evidence>
<feature type="compositionally biased region" description="Low complexity" evidence="1">
    <location>
        <begin position="378"/>
        <end position="388"/>
    </location>
</feature>
<gene>
    <name evidence="2" type="ORF">EIP91_006016</name>
</gene>
<dbReference type="Proteomes" id="UP000292702">
    <property type="component" value="Unassembled WGS sequence"/>
</dbReference>
<dbReference type="AlphaFoldDB" id="A0A4R0RER5"/>
<organism evidence="2 3">
    <name type="scientific">Steccherinum ochraceum</name>
    <dbReference type="NCBI Taxonomy" id="92696"/>
    <lineage>
        <taxon>Eukaryota</taxon>
        <taxon>Fungi</taxon>
        <taxon>Dikarya</taxon>
        <taxon>Basidiomycota</taxon>
        <taxon>Agaricomycotina</taxon>
        <taxon>Agaricomycetes</taxon>
        <taxon>Polyporales</taxon>
        <taxon>Steccherinaceae</taxon>
        <taxon>Steccherinum</taxon>
    </lineage>
</organism>
<dbReference type="EMBL" id="RWJN01000323">
    <property type="protein sequence ID" value="TCD63089.1"/>
    <property type="molecule type" value="Genomic_DNA"/>
</dbReference>
<reference evidence="2 3" key="1">
    <citation type="submission" date="2018-11" db="EMBL/GenBank/DDBJ databases">
        <title>Genome assembly of Steccherinum ochraceum LE-BIN_3174, the white-rot fungus of the Steccherinaceae family (The Residual Polyporoid clade, Polyporales, Basidiomycota).</title>
        <authorList>
            <person name="Fedorova T.V."/>
            <person name="Glazunova O.A."/>
            <person name="Landesman E.O."/>
            <person name="Moiseenko K.V."/>
            <person name="Psurtseva N.V."/>
            <person name="Savinova O.S."/>
            <person name="Shakhova N.V."/>
            <person name="Tyazhelova T.V."/>
            <person name="Vasina D.V."/>
        </authorList>
    </citation>
    <scope>NUCLEOTIDE SEQUENCE [LARGE SCALE GENOMIC DNA]</scope>
    <source>
        <strain evidence="2 3">LE-BIN_3174</strain>
    </source>
</reference>
<comment type="caution">
    <text evidence="2">The sequence shown here is derived from an EMBL/GenBank/DDBJ whole genome shotgun (WGS) entry which is preliminary data.</text>
</comment>
<evidence type="ECO:0000256" key="1">
    <source>
        <dbReference type="SAM" id="MobiDB-lite"/>
    </source>
</evidence>
<keyword evidence="3" id="KW-1185">Reference proteome</keyword>
<name>A0A4R0RER5_9APHY</name>
<accession>A0A4R0RER5</accession>